<dbReference type="OrthoDB" id="5177627at2"/>
<dbReference type="RefSeq" id="WP_111871954.1">
    <property type="nucleotide sequence ID" value="NZ_QLYX01000022.1"/>
</dbReference>
<feature type="transmembrane region" description="Helical" evidence="1">
    <location>
        <begin position="14"/>
        <end position="37"/>
    </location>
</feature>
<keyword evidence="1" id="KW-0812">Transmembrane</keyword>
<keyword evidence="1" id="KW-0472">Membrane</keyword>
<dbReference type="EMBL" id="QLYX01000022">
    <property type="protein sequence ID" value="RAY11054.1"/>
    <property type="molecule type" value="Genomic_DNA"/>
</dbReference>
<keyword evidence="1" id="KW-1133">Transmembrane helix</keyword>
<evidence type="ECO:0000313" key="3">
    <source>
        <dbReference type="Proteomes" id="UP000251891"/>
    </source>
</evidence>
<reference evidence="2 3" key="1">
    <citation type="submission" date="2018-06" db="EMBL/GenBank/DDBJ databases">
        <title>Actinomadura craniellae sp. nov. isolated from marine sponge Craniella sp.</title>
        <authorList>
            <person name="Li L."/>
            <person name="Xu Q.H."/>
            <person name="Lin H.W."/>
            <person name="Lu Y.H."/>
        </authorList>
    </citation>
    <scope>NUCLEOTIDE SEQUENCE [LARGE SCALE GENOMIC DNA]</scope>
    <source>
        <strain evidence="2 3">LHW63021</strain>
    </source>
</reference>
<proteinExistence type="predicted"/>
<sequence length="165" mass="17485">MNDVVFRPTSAQTAAWLVAAGIWVGGAVLHAVASAVLLDGATSMEDLGFSPDSLLFDLAVLAAFLLAFRADQRRGIAMDDAGVTVMGWAGTRRLAYEEISHAEVRRKLGTDQVLLHLTNGRKVLLAAPKHGRLMPDARFAEKLAVIEGQLGRHARPGGTTTVSAG</sequence>
<organism evidence="2 3">
    <name type="scientific">Actinomadura craniellae</name>
    <dbReference type="NCBI Taxonomy" id="2231787"/>
    <lineage>
        <taxon>Bacteria</taxon>
        <taxon>Bacillati</taxon>
        <taxon>Actinomycetota</taxon>
        <taxon>Actinomycetes</taxon>
        <taxon>Streptosporangiales</taxon>
        <taxon>Thermomonosporaceae</taxon>
        <taxon>Actinomadura</taxon>
    </lineage>
</organism>
<accession>A0A365GW78</accession>
<keyword evidence="3" id="KW-1185">Reference proteome</keyword>
<evidence type="ECO:0000313" key="2">
    <source>
        <dbReference type="EMBL" id="RAY11054.1"/>
    </source>
</evidence>
<name>A0A365GW78_9ACTN</name>
<dbReference type="Proteomes" id="UP000251891">
    <property type="component" value="Unassembled WGS sequence"/>
</dbReference>
<dbReference type="AlphaFoldDB" id="A0A365GW78"/>
<gene>
    <name evidence="2" type="ORF">DPM19_32650</name>
</gene>
<evidence type="ECO:0008006" key="4">
    <source>
        <dbReference type="Google" id="ProtNLM"/>
    </source>
</evidence>
<evidence type="ECO:0000256" key="1">
    <source>
        <dbReference type="SAM" id="Phobius"/>
    </source>
</evidence>
<protein>
    <recommendedName>
        <fullName evidence="4">PH domain-containing protein</fullName>
    </recommendedName>
</protein>
<feature type="transmembrane region" description="Helical" evidence="1">
    <location>
        <begin position="49"/>
        <end position="68"/>
    </location>
</feature>
<comment type="caution">
    <text evidence="2">The sequence shown here is derived from an EMBL/GenBank/DDBJ whole genome shotgun (WGS) entry which is preliminary data.</text>
</comment>